<dbReference type="Proteomes" id="UP000078343">
    <property type="component" value="Unassembled WGS sequence"/>
</dbReference>
<comment type="caution">
    <text evidence="7">The sequence shown here is derived from an EMBL/GenBank/DDBJ whole genome shotgun (WGS) entry which is preliminary data.</text>
</comment>
<dbReference type="Gene3D" id="1.20.1250.20">
    <property type="entry name" value="MFS general substrate transporter like domains"/>
    <property type="match status" value="1"/>
</dbReference>
<accession>A0A178Z234</accession>
<dbReference type="Pfam" id="PF07690">
    <property type="entry name" value="MFS_1"/>
    <property type="match status" value="1"/>
</dbReference>
<feature type="transmembrane region" description="Helical" evidence="5">
    <location>
        <begin position="452"/>
        <end position="471"/>
    </location>
</feature>
<name>A0A178Z234_9EURO</name>
<feature type="transmembrane region" description="Helical" evidence="5">
    <location>
        <begin position="274"/>
        <end position="296"/>
    </location>
</feature>
<gene>
    <name evidence="7" type="ORF">AYL99_12082</name>
</gene>
<dbReference type="GeneID" id="30016248"/>
<keyword evidence="8" id="KW-1185">Reference proteome</keyword>
<evidence type="ECO:0000313" key="8">
    <source>
        <dbReference type="Proteomes" id="UP000078343"/>
    </source>
</evidence>
<feature type="transmembrane region" description="Helical" evidence="5">
    <location>
        <begin position="419"/>
        <end position="440"/>
    </location>
</feature>
<feature type="transmembrane region" description="Helical" evidence="5">
    <location>
        <begin position="45"/>
        <end position="64"/>
    </location>
</feature>
<feature type="transmembrane region" description="Helical" evidence="5">
    <location>
        <begin position="316"/>
        <end position="336"/>
    </location>
</feature>
<evidence type="ECO:0000256" key="2">
    <source>
        <dbReference type="ARBA" id="ARBA00022692"/>
    </source>
</evidence>
<feature type="domain" description="Major facilitator superfamily (MFS) profile" evidence="6">
    <location>
        <begin position="45"/>
        <end position="477"/>
    </location>
</feature>
<evidence type="ECO:0000256" key="3">
    <source>
        <dbReference type="ARBA" id="ARBA00022989"/>
    </source>
</evidence>
<evidence type="ECO:0000256" key="1">
    <source>
        <dbReference type="ARBA" id="ARBA00004141"/>
    </source>
</evidence>
<feature type="transmembrane region" description="Helical" evidence="5">
    <location>
        <begin position="201"/>
        <end position="221"/>
    </location>
</feature>
<dbReference type="PROSITE" id="PS50850">
    <property type="entry name" value="MFS"/>
    <property type="match status" value="1"/>
</dbReference>
<keyword evidence="2 5" id="KW-0812">Transmembrane</keyword>
<dbReference type="GO" id="GO:0005886">
    <property type="term" value="C:plasma membrane"/>
    <property type="evidence" value="ECO:0007669"/>
    <property type="project" value="TreeGrafter"/>
</dbReference>
<protein>
    <recommendedName>
        <fullName evidence="6">Major facilitator superfamily (MFS) profile domain-containing protein</fullName>
    </recommendedName>
</protein>
<proteinExistence type="predicted"/>
<dbReference type="SUPFAM" id="SSF103473">
    <property type="entry name" value="MFS general substrate transporter"/>
    <property type="match status" value="1"/>
</dbReference>
<feature type="transmembrane region" description="Helical" evidence="5">
    <location>
        <begin position="171"/>
        <end position="195"/>
    </location>
</feature>
<dbReference type="PANTHER" id="PTHR23502:SF160">
    <property type="entry name" value="MAJOR FACILITATOR SUPERFAMILY (MFS) PROFILE DOMAIN-CONTAINING PROTEIN-RELATED"/>
    <property type="match status" value="1"/>
</dbReference>
<dbReference type="GO" id="GO:0022857">
    <property type="term" value="F:transmembrane transporter activity"/>
    <property type="evidence" value="ECO:0007669"/>
    <property type="project" value="InterPro"/>
</dbReference>
<feature type="transmembrane region" description="Helical" evidence="5">
    <location>
        <begin position="388"/>
        <end position="410"/>
    </location>
</feature>
<dbReference type="EMBL" id="LVYI01000030">
    <property type="protein sequence ID" value="OAP53744.1"/>
    <property type="molecule type" value="Genomic_DNA"/>
</dbReference>
<dbReference type="AlphaFoldDB" id="A0A178Z234"/>
<evidence type="ECO:0000259" key="6">
    <source>
        <dbReference type="PROSITE" id="PS50850"/>
    </source>
</evidence>
<keyword evidence="3 5" id="KW-1133">Transmembrane helix</keyword>
<dbReference type="InterPro" id="IPR036259">
    <property type="entry name" value="MFS_trans_sf"/>
</dbReference>
<dbReference type="OrthoDB" id="268400at2759"/>
<feature type="transmembrane region" description="Helical" evidence="5">
    <location>
        <begin position="357"/>
        <end position="376"/>
    </location>
</feature>
<dbReference type="RefSeq" id="XP_018687111.1">
    <property type="nucleotide sequence ID" value="XM_018843564.1"/>
</dbReference>
<evidence type="ECO:0000256" key="4">
    <source>
        <dbReference type="ARBA" id="ARBA00023136"/>
    </source>
</evidence>
<dbReference type="InterPro" id="IPR020846">
    <property type="entry name" value="MFS_dom"/>
</dbReference>
<evidence type="ECO:0000313" key="7">
    <source>
        <dbReference type="EMBL" id="OAP53744.1"/>
    </source>
</evidence>
<feature type="transmembrane region" description="Helical" evidence="5">
    <location>
        <begin position="85"/>
        <end position="104"/>
    </location>
</feature>
<evidence type="ECO:0000256" key="5">
    <source>
        <dbReference type="SAM" id="Phobius"/>
    </source>
</evidence>
<reference evidence="7 8" key="1">
    <citation type="submission" date="2016-04" db="EMBL/GenBank/DDBJ databases">
        <title>Draft genome of Fonsecaea erecta CBS 125763.</title>
        <authorList>
            <person name="Weiss V.A."/>
            <person name="Vicente V.A."/>
            <person name="Raittz R.T."/>
            <person name="Moreno L.F."/>
            <person name="De Souza E.M."/>
            <person name="Pedrosa F.O."/>
            <person name="Steffens M.B."/>
            <person name="Faoro H."/>
            <person name="Tadra-Sfeir M.Z."/>
            <person name="Najafzadeh M.J."/>
            <person name="Felipe M.S."/>
            <person name="Teixeira M."/>
            <person name="Sun J."/>
            <person name="Xi L."/>
            <person name="Gomes R."/>
            <person name="De Azevedo C.M."/>
            <person name="Salgado C.G."/>
            <person name="Da Silva M.B."/>
            <person name="Nascimento M.F."/>
            <person name="Queiroz-Telles F."/>
            <person name="Attili D.S."/>
            <person name="Gorbushina A."/>
        </authorList>
    </citation>
    <scope>NUCLEOTIDE SEQUENCE [LARGE SCALE GENOMIC DNA]</scope>
    <source>
        <strain evidence="7 8">CBS 125763</strain>
    </source>
</reference>
<sequence>MSTPPNEKISEANAANVNEGGHVEVAEVATADVHDPLNWPALQKLLLLNALGLWIFLGTANALINGSALYSISAEFSVPIADTTYLIGAVALMYGTGSIVWVAIGNRYGVRLTFVLTATAAACMAFWGAKATSFGSLIGARILSSFFYSSPETLGPQVAGDVFFLKDRAKVVTFIVVWQGSGFALGPLIGAYIFEAAGWRWTQYFMGIATLTSTCILFLFYPETQYTRDHPSSTEKRRLLDNLRFWSVSGGGRPKVHSFWSAFLYPFPYILHPVVFIPTIWAALGLMSSQFLLTVATFSYQQVYSFDVKESGLANLSPFIGVLTAIFLCGYLSDVYEMRTVRLAAESGRDVIPEKRLILTILPAVLGIVGTALFGACNAHHCHWLGPMAGAFGSFFSFIGCLSILFTYFLDVYEARTDAVLVVLNGVKNFAAFGISYAVFPWVLSAGYVTPFVVLSMVVLFSYLLLALLYFTGPRMRRWTAARFETGKASKHGDTF</sequence>
<comment type="subcellular location">
    <subcellularLocation>
        <location evidence="1">Membrane</location>
        <topology evidence="1">Multi-pass membrane protein</topology>
    </subcellularLocation>
</comment>
<dbReference type="InterPro" id="IPR011701">
    <property type="entry name" value="MFS"/>
</dbReference>
<organism evidence="7 8">
    <name type="scientific">Fonsecaea erecta</name>
    <dbReference type="NCBI Taxonomy" id="1367422"/>
    <lineage>
        <taxon>Eukaryota</taxon>
        <taxon>Fungi</taxon>
        <taxon>Dikarya</taxon>
        <taxon>Ascomycota</taxon>
        <taxon>Pezizomycotina</taxon>
        <taxon>Eurotiomycetes</taxon>
        <taxon>Chaetothyriomycetidae</taxon>
        <taxon>Chaetothyriales</taxon>
        <taxon>Herpotrichiellaceae</taxon>
        <taxon>Fonsecaea</taxon>
    </lineage>
</organism>
<keyword evidence="4 5" id="KW-0472">Membrane</keyword>
<dbReference type="PANTHER" id="PTHR23502">
    <property type="entry name" value="MAJOR FACILITATOR SUPERFAMILY"/>
    <property type="match status" value="1"/>
</dbReference>